<name>A0A250KGS4_9BACT</name>
<evidence type="ECO:0000256" key="1">
    <source>
        <dbReference type="SAM" id="SignalP"/>
    </source>
</evidence>
<dbReference type="InterPro" id="IPR014756">
    <property type="entry name" value="Ig_E-set"/>
</dbReference>
<dbReference type="CDD" id="cd11294">
    <property type="entry name" value="E_set_Esterase_like_N"/>
    <property type="match status" value="1"/>
</dbReference>
<reference evidence="2 3" key="1">
    <citation type="submission" date="2017-05" db="EMBL/GenBank/DDBJ databases">
        <title>whole genome sequence of Prevotella melaninogenica GAI 07411.</title>
        <authorList>
            <person name="Kondo Y."/>
            <person name="Hoshino T."/>
        </authorList>
    </citation>
    <scope>NUCLEOTIDE SEQUENCE [LARGE SCALE GENOMIC DNA]</scope>
    <source>
        <strain evidence="2 3">GAI 07411</strain>
    </source>
</reference>
<dbReference type="GO" id="GO:0016747">
    <property type="term" value="F:acyltransferase activity, transferring groups other than amino-acyl groups"/>
    <property type="evidence" value="ECO:0007669"/>
    <property type="project" value="TreeGrafter"/>
</dbReference>
<dbReference type="SUPFAM" id="SSF81296">
    <property type="entry name" value="E set domains"/>
    <property type="match status" value="1"/>
</dbReference>
<sequence>MKRFILFFACLTSISIVTAQEVLNWKDNEIVSPVVSTDNTLTISLFAPNAKKVELTGNFLYAGKDTPDKYADGNWTPQLMNKDENGLWTLTTAPLKPEFYSYNLIVDGVKITDPKNIYTVRDIGNTYSVALIGGGVDGLYAVKNVLHGTVRKVWYDSPTAGLKRRMTVYTPAGYETNKRSYPVLYLLHGMGGDENAWEELGRATQILDNLIAEGKAEPMVVVMPNGNISQEAAPGEGSRGFVTATMRYPKTMDGNFEKAFPDIIQFVEKAYRVKKDKANRAIAGLSMGGFHSIYTALNNPDAFDYVGLFSAAFSQVSKDGDSLSPIYTNIDEKFKTLCKKSPKLIWIGIGKDDFLSHDDEKLRAALDKESYKYAYLKTKGGHTWRNWREYLAIFAQKIFKHVK</sequence>
<dbReference type="InterPro" id="IPR050583">
    <property type="entry name" value="Mycobacterial_A85_antigen"/>
</dbReference>
<dbReference type="PANTHER" id="PTHR48098:SF1">
    <property type="entry name" value="DIACYLGLYCEROL ACYLTRANSFERASE_MYCOLYLTRANSFERASE AG85A"/>
    <property type="match status" value="1"/>
</dbReference>
<protein>
    <recommendedName>
        <fullName evidence="4">Esterase</fullName>
    </recommendedName>
</protein>
<dbReference type="AlphaFoldDB" id="A0A250KGS4"/>
<accession>A0A250KGS4</accession>
<keyword evidence="1" id="KW-0732">Signal</keyword>
<proteinExistence type="predicted"/>
<dbReference type="Proteomes" id="UP000267517">
    <property type="component" value="Chromosome I"/>
</dbReference>
<dbReference type="InterPro" id="IPR029058">
    <property type="entry name" value="AB_hydrolase_fold"/>
</dbReference>
<feature type="signal peptide" evidence="1">
    <location>
        <begin position="1"/>
        <end position="19"/>
    </location>
</feature>
<feature type="chain" id="PRO_5012309744" description="Esterase" evidence="1">
    <location>
        <begin position="20"/>
        <end position="403"/>
    </location>
</feature>
<dbReference type="Gene3D" id="3.40.50.1820">
    <property type="entry name" value="alpha/beta hydrolase"/>
    <property type="match status" value="1"/>
</dbReference>
<dbReference type="SUPFAM" id="SSF53474">
    <property type="entry name" value="alpha/beta-Hydrolases"/>
    <property type="match status" value="1"/>
</dbReference>
<dbReference type="EMBL" id="AP018049">
    <property type="protein sequence ID" value="BBA28782.1"/>
    <property type="molecule type" value="Genomic_DNA"/>
</dbReference>
<gene>
    <name evidence="2" type="ORF">PMEL1_00690</name>
</gene>
<evidence type="ECO:0000313" key="2">
    <source>
        <dbReference type="EMBL" id="BBA28782.1"/>
    </source>
</evidence>
<evidence type="ECO:0008006" key="4">
    <source>
        <dbReference type="Google" id="ProtNLM"/>
    </source>
</evidence>
<dbReference type="InterPro" id="IPR013783">
    <property type="entry name" value="Ig-like_fold"/>
</dbReference>
<dbReference type="InterPro" id="IPR000801">
    <property type="entry name" value="Esterase-like"/>
</dbReference>
<dbReference type="RefSeq" id="WP_120173971.1">
    <property type="nucleotide sequence ID" value="NZ_AP018049.1"/>
</dbReference>
<evidence type="ECO:0000313" key="3">
    <source>
        <dbReference type="Proteomes" id="UP000267517"/>
    </source>
</evidence>
<organism evidence="2 3">
    <name type="scientific">Prevotella melaninogenica</name>
    <dbReference type="NCBI Taxonomy" id="28132"/>
    <lineage>
        <taxon>Bacteria</taxon>
        <taxon>Pseudomonadati</taxon>
        <taxon>Bacteroidota</taxon>
        <taxon>Bacteroidia</taxon>
        <taxon>Bacteroidales</taxon>
        <taxon>Prevotellaceae</taxon>
        <taxon>Prevotella</taxon>
    </lineage>
</organism>
<dbReference type="OrthoDB" id="9803578at2"/>
<dbReference type="Pfam" id="PF00756">
    <property type="entry name" value="Esterase"/>
    <property type="match status" value="1"/>
</dbReference>
<dbReference type="PANTHER" id="PTHR48098">
    <property type="entry name" value="ENTEROCHELIN ESTERASE-RELATED"/>
    <property type="match status" value="1"/>
</dbReference>
<dbReference type="Gene3D" id="2.60.40.10">
    <property type="entry name" value="Immunoglobulins"/>
    <property type="match status" value="1"/>
</dbReference>